<evidence type="ECO:0000259" key="5">
    <source>
        <dbReference type="PROSITE" id="PS50072"/>
    </source>
</evidence>
<keyword evidence="2" id="KW-0697">Rotamase</keyword>
<evidence type="ECO:0000256" key="4">
    <source>
        <dbReference type="SAM" id="MobiDB-lite"/>
    </source>
</evidence>
<evidence type="ECO:0000256" key="2">
    <source>
        <dbReference type="ARBA" id="ARBA00023110"/>
    </source>
</evidence>
<dbReference type="InterPro" id="IPR029000">
    <property type="entry name" value="Cyclophilin-like_dom_sf"/>
</dbReference>
<dbReference type="GO" id="GO:0071013">
    <property type="term" value="C:catalytic step 2 spliceosome"/>
    <property type="evidence" value="ECO:0007669"/>
    <property type="project" value="TreeGrafter"/>
</dbReference>
<dbReference type="GO" id="GO:0003755">
    <property type="term" value="F:peptidyl-prolyl cis-trans isomerase activity"/>
    <property type="evidence" value="ECO:0007669"/>
    <property type="project" value="UniProtKB-KW"/>
</dbReference>
<proteinExistence type="predicted"/>
<gene>
    <name evidence="6" type="ORF">TVY486_1012800</name>
</gene>
<dbReference type="Gene3D" id="2.40.100.10">
    <property type="entry name" value="Cyclophilin-like"/>
    <property type="match status" value="1"/>
</dbReference>
<dbReference type="PROSITE" id="PS50072">
    <property type="entry name" value="CSA_PPIASE_2"/>
    <property type="match status" value="1"/>
</dbReference>
<dbReference type="InterPro" id="IPR020892">
    <property type="entry name" value="Cyclophilin-type_PPIase_CS"/>
</dbReference>
<evidence type="ECO:0000256" key="1">
    <source>
        <dbReference type="ARBA" id="ARBA00013194"/>
    </source>
</evidence>
<dbReference type="SUPFAM" id="SSF50891">
    <property type="entry name" value="Cyclophilin-like"/>
    <property type="match status" value="1"/>
</dbReference>
<feature type="compositionally biased region" description="Basic and acidic residues" evidence="4">
    <location>
        <begin position="45"/>
        <end position="62"/>
    </location>
</feature>
<dbReference type="Pfam" id="PF00160">
    <property type="entry name" value="Pro_isomerase"/>
    <property type="match status" value="1"/>
</dbReference>
<reference evidence="6" key="1">
    <citation type="journal article" date="2012" name="Proc. Natl. Acad. Sci. U.S.A.">
        <title>Antigenic diversity is generated by distinct evolutionary mechanisms in African trypanosome species.</title>
        <authorList>
            <person name="Jackson A.P."/>
            <person name="Berry A."/>
            <person name="Aslett M."/>
            <person name="Allison H.C."/>
            <person name="Burton P."/>
            <person name="Vavrova-Anderson J."/>
            <person name="Brown R."/>
            <person name="Browne H."/>
            <person name="Corton N."/>
            <person name="Hauser H."/>
            <person name="Gamble J."/>
            <person name="Gilderthorp R."/>
            <person name="Marcello L."/>
            <person name="McQuillan J."/>
            <person name="Otto T.D."/>
            <person name="Quail M.A."/>
            <person name="Sanders M.J."/>
            <person name="van Tonder A."/>
            <person name="Ginger M.L."/>
            <person name="Field M.C."/>
            <person name="Barry J.D."/>
            <person name="Hertz-Fowler C."/>
            <person name="Berriman M."/>
        </authorList>
    </citation>
    <scope>NUCLEOTIDE SEQUENCE</scope>
    <source>
        <strain evidence="6">Y486</strain>
    </source>
</reference>
<accession>G0U475</accession>
<dbReference type="EC" id="5.2.1.8" evidence="1"/>
<sequence>MSACSNAGISSKGSEEEEEEDFLPVIPDLLPIASEAVCDAAASQHQEESMRKRSRSPIRDWETDMEGQANVNIELSGERNDTAVSLDTMALLNSEGYPCSALYEKSFCHSEVVHDIGVLTDETGALVVTLDAAGTLRAWRKLPRGVFFMGEYNGLFPRSAERDGTKTASTHYILSDAINSTLILVRVTPRVEDAEGAVAVFVDVRCLNTALITVKGCTTFQFSVQLCEDVTETQSWRERVTPRPFLLHHDYKPFITFFLMQPSNVSGSVLVPCASEKSLHIDTTRRTGDAHHLVPMNLSTANLVVCAQQHRPSGLVALVDESGVIDYARVVELFGDDGQQTIALQIITGAPLPGAADPMNLRAWLTFQRRQKTGFFTLFRESMGASKDGKALLPLSLVFSPSWDHFVITSVLLSESVARTCVHIFEFSSGAFLCRSETEATFMSSLKNQQDVRETLAALRGTVFNPVVVDTVRTAPGGIWVFVPELFEITEQLKELAGGRRVTAFRAMPATGSSVLSCVERLARSVGDMEHHLKVSCTRVENPELPPTSSIGSSNCMRAPLVLVKLNVPASQELKNIVTRSSVGSLLSQEDIKRLFVVQSSRAADTASDEHMLISDDPTFVTTSTDGVSILLYTRYETPIHGVELTRHRSELGSSSNNGVSMTFQLQCKELLLNLHSKRDFSCSELCCPQISAHSPTSQEAVDEGVEVSVDDGTHADKTDSNSDKFSSDVEERRVKNIIAVAVNRVVPWGNVSLSACISVHGFGSIEVCLMPQFAPLATTNFIALSKRGFYDGLTFHRVVAGFMIQGGCPAGDGTGGVSSFGAPFDDEGVTVMDFFSFPTVQWLCMANRGPNTNESQFFVTVGEVAPWLNGRHTVFGFVVSGKYVVLDISRVECDEDSKPRTPVIINNITITGDG</sequence>
<feature type="region of interest" description="Disordered" evidence="4">
    <location>
        <begin position="41"/>
        <end position="62"/>
    </location>
</feature>
<evidence type="ECO:0000313" key="6">
    <source>
        <dbReference type="EMBL" id="CCC52237.1"/>
    </source>
</evidence>
<dbReference type="PANTHER" id="PTHR45625:SF4">
    <property type="entry name" value="PEPTIDYLPROLYL ISOMERASE DOMAIN AND WD REPEAT-CONTAINING PROTEIN 1"/>
    <property type="match status" value="1"/>
</dbReference>
<evidence type="ECO:0000256" key="3">
    <source>
        <dbReference type="ARBA" id="ARBA00023235"/>
    </source>
</evidence>
<dbReference type="OMA" id="PHIAFFV"/>
<dbReference type="EMBL" id="HE573026">
    <property type="protein sequence ID" value="CCC52237.1"/>
    <property type="molecule type" value="Genomic_DNA"/>
</dbReference>
<name>G0U475_TRYVY</name>
<protein>
    <recommendedName>
        <fullName evidence="1">peptidylprolyl isomerase</fullName>
        <ecNumber evidence="1">5.2.1.8</ecNumber>
    </recommendedName>
</protein>
<dbReference type="CDD" id="cd00317">
    <property type="entry name" value="cyclophilin"/>
    <property type="match status" value="1"/>
</dbReference>
<keyword evidence="3 6" id="KW-0413">Isomerase</keyword>
<dbReference type="GO" id="GO:0006457">
    <property type="term" value="P:protein folding"/>
    <property type="evidence" value="ECO:0007669"/>
    <property type="project" value="InterPro"/>
</dbReference>
<dbReference type="InterPro" id="IPR044666">
    <property type="entry name" value="Cyclophilin_A-like"/>
</dbReference>
<feature type="compositionally biased region" description="Polar residues" evidence="4">
    <location>
        <begin position="1"/>
        <end position="12"/>
    </location>
</feature>
<dbReference type="AlphaFoldDB" id="G0U475"/>
<organism evidence="6">
    <name type="scientific">Trypanosoma vivax (strain Y486)</name>
    <dbReference type="NCBI Taxonomy" id="1055687"/>
    <lineage>
        <taxon>Eukaryota</taxon>
        <taxon>Discoba</taxon>
        <taxon>Euglenozoa</taxon>
        <taxon>Kinetoplastea</taxon>
        <taxon>Metakinetoplastina</taxon>
        <taxon>Trypanosomatida</taxon>
        <taxon>Trypanosomatidae</taxon>
        <taxon>Trypanosoma</taxon>
        <taxon>Duttonella</taxon>
    </lineage>
</organism>
<dbReference type="PROSITE" id="PS00170">
    <property type="entry name" value="CSA_PPIASE_1"/>
    <property type="match status" value="1"/>
</dbReference>
<dbReference type="PRINTS" id="PR00153">
    <property type="entry name" value="CSAPPISMRASE"/>
</dbReference>
<feature type="domain" description="PPIase cyclophilin-type" evidence="5">
    <location>
        <begin position="764"/>
        <end position="911"/>
    </location>
</feature>
<dbReference type="InterPro" id="IPR002130">
    <property type="entry name" value="Cyclophilin-type_PPIase_dom"/>
</dbReference>
<dbReference type="PANTHER" id="PTHR45625">
    <property type="entry name" value="PEPTIDYL-PROLYL CIS-TRANS ISOMERASE-RELATED"/>
    <property type="match status" value="1"/>
</dbReference>
<dbReference type="VEuPathDB" id="TriTrypDB:TvY486_1012800"/>
<feature type="region of interest" description="Disordered" evidence="4">
    <location>
        <begin position="1"/>
        <end position="25"/>
    </location>
</feature>